<evidence type="ECO:0000313" key="1">
    <source>
        <dbReference type="EMBL" id="MFC7308253.1"/>
    </source>
</evidence>
<dbReference type="RefSeq" id="WP_381836063.1">
    <property type="nucleotide sequence ID" value="NZ_JBHTCF010000014.1"/>
</dbReference>
<name>A0ABW2JS76_9ACTN</name>
<comment type="caution">
    <text evidence="1">The sequence shown here is derived from an EMBL/GenBank/DDBJ whole genome shotgun (WGS) entry which is preliminary data.</text>
</comment>
<sequence length="199" mass="20995">MTSSPTNATAAVSVATATAAAIGTVEAATGAPLPDFRRLLAFRAHGAARLLLKCRARLEDIEGAVAAGQSEMAVLMAYELVEASLSVRGLRTDGEVSFVGDQVSFDPFAGVPAEDVAAGLLLAAEGRDAQGTRAEEWMERLRGHMRDTEAQLGYAEPLPDVRSASGLMKGFKLARSWQSPLKDAGLPGLLPESWTRRAD</sequence>
<protein>
    <submittedName>
        <fullName evidence="1">Uncharacterized protein</fullName>
    </submittedName>
</protein>
<gene>
    <name evidence="1" type="ORF">ACFQVC_29035</name>
</gene>
<proteinExistence type="predicted"/>
<reference evidence="2" key="1">
    <citation type="journal article" date="2019" name="Int. J. Syst. Evol. Microbiol.">
        <title>The Global Catalogue of Microorganisms (GCM) 10K type strain sequencing project: providing services to taxonomists for standard genome sequencing and annotation.</title>
        <authorList>
            <consortium name="The Broad Institute Genomics Platform"/>
            <consortium name="The Broad Institute Genome Sequencing Center for Infectious Disease"/>
            <person name="Wu L."/>
            <person name="Ma J."/>
        </authorList>
    </citation>
    <scope>NUCLEOTIDE SEQUENCE [LARGE SCALE GENOMIC DNA]</scope>
    <source>
        <strain evidence="2">SYNS20</strain>
    </source>
</reference>
<accession>A0ABW2JS76</accession>
<keyword evidence="2" id="KW-1185">Reference proteome</keyword>
<organism evidence="1 2">
    <name type="scientific">Streptomyces monticola</name>
    <dbReference type="NCBI Taxonomy" id="2666263"/>
    <lineage>
        <taxon>Bacteria</taxon>
        <taxon>Bacillati</taxon>
        <taxon>Actinomycetota</taxon>
        <taxon>Actinomycetes</taxon>
        <taxon>Kitasatosporales</taxon>
        <taxon>Streptomycetaceae</taxon>
        <taxon>Streptomyces</taxon>
    </lineage>
</organism>
<dbReference type="EMBL" id="JBHTCF010000014">
    <property type="protein sequence ID" value="MFC7308253.1"/>
    <property type="molecule type" value="Genomic_DNA"/>
</dbReference>
<evidence type="ECO:0000313" key="2">
    <source>
        <dbReference type="Proteomes" id="UP001596523"/>
    </source>
</evidence>
<dbReference type="Proteomes" id="UP001596523">
    <property type="component" value="Unassembled WGS sequence"/>
</dbReference>